<gene>
    <name evidence="1" type="ORF">H0235_011652</name>
</gene>
<dbReference type="EMBL" id="JACSDY010000010">
    <property type="protein sequence ID" value="KAF7417121.1"/>
    <property type="molecule type" value="Genomic_DNA"/>
</dbReference>
<dbReference type="Proteomes" id="UP000600918">
    <property type="component" value="Unassembled WGS sequence"/>
</dbReference>
<reference evidence="1" key="1">
    <citation type="journal article" date="2020" name="G3 (Bethesda)">
        <title>High-Quality Assemblies for Three Invasive Social Wasps from the &lt;i&gt;Vespula&lt;/i&gt; Genus.</title>
        <authorList>
            <person name="Harrop T.W.R."/>
            <person name="Guhlin J."/>
            <person name="McLaughlin G.M."/>
            <person name="Permina E."/>
            <person name="Stockwell P."/>
            <person name="Gilligan J."/>
            <person name="Le Lec M.F."/>
            <person name="Gruber M.A.M."/>
            <person name="Quinn O."/>
            <person name="Lovegrove M."/>
            <person name="Duncan E.J."/>
            <person name="Remnant E.J."/>
            <person name="Van Eeckhoven J."/>
            <person name="Graham B."/>
            <person name="Knapp R.A."/>
            <person name="Langford K.W."/>
            <person name="Kronenberg Z."/>
            <person name="Press M.O."/>
            <person name="Eacker S.M."/>
            <person name="Wilson-Rankin E.E."/>
            <person name="Purcell J."/>
            <person name="Lester P.J."/>
            <person name="Dearden P.K."/>
        </authorList>
    </citation>
    <scope>NUCLEOTIDE SEQUENCE</scope>
    <source>
        <strain evidence="1">Volc-1</strain>
    </source>
</reference>
<evidence type="ECO:0000313" key="2">
    <source>
        <dbReference type="Proteomes" id="UP000600918"/>
    </source>
</evidence>
<organism evidence="1 2">
    <name type="scientific">Vespula pensylvanica</name>
    <name type="common">Western yellow jacket</name>
    <name type="synonym">Wasp</name>
    <dbReference type="NCBI Taxonomy" id="30213"/>
    <lineage>
        <taxon>Eukaryota</taxon>
        <taxon>Metazoa</taxon>
        <taxon>Ecdysozoa</taxon>
        <taxon>Arthropoda</taxon>
        <taxon>Hexapoda</taxon>
        <taxon>Insecta</taxon>
        <taxon>Pterygota</taxon>
        <taxon>Neoptera</taxon>
        <taxon>Endopterygota</taxon>
        <taxon>Hymenoptera</taxon>
        <taxon>Apocrita</taxon>
        <taxon>Aculeata</taxon>
        <taxon>Vespoidea</taxon>
        <taxon>Vespidae</taxon>
        <taxon>Vespinae</taxon>
        <taxon>Vespula</taxon>
    </lineage>
</organism>
<sequence>MFVGGVMENEEWGEEGTVDWKAQYGAQYGGRYSRTNTRTNCSHVVFEQHHFPLPHHLFTIIIDASSNSNECLEKGMGMIEIEIEKEIKNED</sequence>
<name>A0A834U588_VESPE</name>
<evidence type="ECO:0000313" key="1">
    <source>
        <dbReference type="EMBL" id="KAF7417121.1"/>
    </source>
</evidence>
<keyword evidence="2" id="KW-1185">Reference proteome</keyword>
<protein>
    <submittedName>
        <fullName evidence="1">Uncharacterized protein</fullName>
    </submittedName>
</protein>
<proteinExistence type="predicted"/>
<dbReference type="AlphaFoldDB" id="A0A834U588"/>
<accession>A0A834U588</accession>
<comment type="caution">
    <text evidence="1">The sequence shown here is derived from an EMBL/GenBank/DDBJ whole genome shotgun (WGS) entry which is preliminary data.</text>
</comment>